<dbReference type="STRING" id="1123360.thalar_03325"/>
<dbReference type="eggNOG" id="COG0463">
    <property type="taxonomic scope" value="Bacteria"/>
</dbReference>
<evidence type="ECO:0000313" key="2">
    <source>
        <dbReference type="Proteomes" id="UP000015351"/>
    </source>
</evidence>
<dbReference type="Pfam" id="PF13704">
    <property type="entry name" value="Glyco_tranf_2_4"/>
    <property type="match status" value="1"/>
</dbReference>
<evidence type="ECO:0008006" key="3">
    <source>
        <dbReference type="Google" id="ProtNLM"/>
    </source>
</evidence>
<sequence length="363" mass="42937">MAHHRGYNQCWHKCPLPRPKAKQRVVKLRVFEKHSLRRERLRYRLRALRKRRELKPVASRMDQITSGDVLLFCTLRNERARLPYFIKYYREMGISHFFFVDNGSDDGTSEYLQAQADVSVFYTEHSYKRSRYGVDWLQWLQRRFGHGHWCLTVDADEFLVYPYCDTRSIKALTDWLDASSVRSFGSIMLDMYPKGPISSAVYCEGEDPLKIAGWFDSGNYMIERNNYYWNLWIQGGPRARHFFAEDPKRAPALNKIPLVKWDRRYAYVSSTHMLLPRGLNLVYDQLGGEKTSGCLLHAKFLSTIEQKSSEELKRNEHFANSHEYKAYHSGLSEDPDLWCKWSEKYINWRQLEILGLMSKGNWA</sequence>
<evidence type="ECO:0000313" key="1">
    <source>
        <dbReference type="EMBL" id="EPX77600.1"/>
    </source>
</evidence>
<organism evidence="1 2">
    <name type="scientific">Litoreibacter arenae DSM 19593</name>
    <dbReference type="NCBI Taxonomy" id="1123360"/>
    <lineage>
        <taxon>Bacteria</taxon>
        <taxon>Pseudomonadati</taxon>
        <taxon>Pseudomonadota</taxon>
        <taxon>Alphaproteobacteria</taxon>
        <taxon>Rhodobacterales</taxon>
        <taxon>Roseobacteraceae</taxon>
        <taxon>Litoreibacter</taxon>
    </lineage>
</organism>
<dbReference type="HOGENOM" id="CLU_063040_0_0_5"/>
<reference evidence="2" key="1">
    <citation type="journal article" date="2013" name="Stand. Genomic Sci.">
        <title>Genome sequence of the Litoreibacter arenae type strain (DSM 19593(T)), a member of the Roseobacter clade isolated from sea sand.</title>
        <authorList>
            <person name="Riedel T."/>
            <person name="Fiebig A."/>
            <person name="Petersen J."/>
            <person name="Gronow S."/>
            <person name="Kyrpides N.C."/>
            <person name="Goker M."/>
            <person name="Klenk H.P."/>
        </authorList>
    </citation>
    <scope>NUCLEOTIDE SEQUENCE [LARGE SCALE GENOMIC DNA]</scope>
    <source>
        <strain evidence="2">DSM 19593</strain>
    </source>
</reference>
<dbReference type="EMBL" id="AONI01000015">
    <property type="protein sequence ID" value="EPX77600.1"/>
    <property type="molecule type" value="Genomic_DNA"/>
</dbReference>
<dbReference type="InterPro" id="IPR029044">
    <property type="entry name" value="Nucleotide-diphossugar_trans"/>
</dbReference>
<dbReference type="AlphaFoldDB" id="S9RHQ3"/>
<dbReference type="PATRIC" id="fig|1123360.3.peg.3295"/>
<accession>S9RHQ3</accession>
<proteinExistence type="predicted"/>
<dbReference type="Proteomes" id="UP000015351">
    <property type="component" value="Unassembled WGS sequence"/>
</dbReference>
<dbReference type="SUPFAM" id="SSF53448">
    <property type="entry name" value="Nucleotide-diphospho-sugar transferases"/>
    <property type="match status" value="1"/>
</dbReference>
<gene>
    <name evidence="1" type="ORF">thalar_03325</name>
</gene>
<protein>
    <recommendedName>
        <fullName evidence="3">Glycosyl transferase family 2</fullName>
    </recommendedName>
</protein>
<name>S9RHQ3_9RHOB</name>
<keyword evidence="2" id="KW-1185">Reference proteome</keyword>
<comment type="caution">
    <text evidence="1">The sequence shown here is derived from an EMBL/GenBank/DDBJ whole genome shotgun (WGS) entry which is preliminary data.</text>
</comment>